<evidence type="ECO:0000313" key="5">
    <source>
        <dbReference type="EMBL" id="TPE59516.1"/>
    </source>
</evidence>
<dbReference type="InterPro" id="IPR015424">
    <property type="entry name" value="PyrdxlP-dep_Trfase"/>
</dbReference>
<dbReference type="GO" id="GO:0016846">
    <property type="term" value="F:carbon-sulfur lyase activity"/>
    <property type="evidence" value="ECO:0007669"/>
    <property type="project" value="TreeGrafter"/>
</dbReference>
<dbReference type="CDD" id="cd00614">
    <property type="entry name" value="CGS_like"/>
    <property type="match status" value="1"/>
</dbReference>
<dbReference type="Pfam" id="PF01053">
    <property type="entry name" value="Cys_Met_Meta_PP"/>
    <property type="match status" value="1"/>
</dbReference>
<dbReference type="Gene3D" id="3.40.640.10">
    <property type="entry name" value="Type I PLP-dependent aspartate aminotransferase-like (Major domain)"/>
    <property type="match status" value="1"/>
</dbReference>
<dbReference type="GO" id="GO:0008483">
    <property type="term" value="F:transaminase activity"/>
    <property type="evidence" value="ECO:0007669"/>
    <property type="project" value="UniProtKB-KW"/>
</dbReference>
<dbReference type="SUPFAM" id="SSF53383">
    <property type="entry name" value="PLP-dependent transferases"/>
    <property type="match status" value="1"/>
</dbReference>
<dbReference type="InterPro" id="IPR015421">
    <property type="entry name" value="PyrdxlP-dep_Trfase_major"/>
</dbReference>
<name>A0A501XG48_9SPHN</name>
<organism evidence="5 6">
    <name type="scientific">Sandaracinobacter neustonicus</name>
    <dbReference type="NCBI Taxonomy" id="1715348"/>
    <lineage>
        <taxon>Bacteria</taxon>
        <taxon>Pseudomonadati</taxon>
        <taxon>Pseudomonadota</taxon>
        <taxon>Alphaproteobacteria</taxon>
        <taxon>Sphingomonadales</taxon>
        <taxon>Sphingosinicellaceae</taxon>
        <taxon>Sandaracinobacter</taxon>
    </lineage>
</organism>
<dbReference type="RefSeq" id="WP_140928963.1">
    <property type="nucleotide sequence ID" value="NZ_VFSU01000030.1"/>
</dbReference>
<dbReference type="PIRSF" id="PIRSF001434">
    <property type="entry name" value="CGS"/>
    <property type="match status" value="1"/>
</dbReference>
<dbReference type="OrthoDB" id="9805807at2"/>
<dbReference type="Gene3D" id="3.90.1150.10">
    <property type="entry name" value="Aspartate Aminotransferase, domain 1"/>
    <property type="match status" value="1"/>
</dbReference>
<comment type="similarity">
    <text evidence="4">Belongs to the trans-sulfuration enzymes family.</text>
</comment>
<keyword evidence="2 3" id="KW-0663">Pyridoxal phosphate</keyword>
<keyword evidence="6" id="KW-1185">Reference proteome</keyword>
<sequence length="399" mass="42501">MPSADSKGLATKHASTIAAWGGEETPLAFGAAQVPIVQSAPFAYADVDGWLAAAQGRSEGHIYSRNTNPTVGVFEEKVRLLEGAEDATAFASGMAAISNTLFTFLRPGNRIVSTTDTYGGTSKIFLDFLPPMGIVVDLVDTEDADALEQSIRKGARIVYLETPSNPTLKLVDLRRAIAAAKAIGAISVVDNTFATPINQHPIQLGADLVLHSATKFLGGHDDAMGGVLAGRRELVRQVYHYREITGASLGAFAAYLLLRGLKTLDLRVRRQSETALAMARHLLAHPKVDAVFYPGLESHAGHAIAASQMSGFGGVLSFAIKGDFEAVKRCLNATKLAHRAASLGSVNTLIGIPGTTSHVECTPEERARLGIPETLVRYSCGIEAFEDLRDDLDMALQHV</sequence>
<gene>
    <name evidence="5" type="ORF">FJQ54_13625</name>
</gene>
<comment type="caution">
    <text evidence="5">The sequence shown here is derived from an EMBL/GenBank/DDBJ whole genome shotgun (WGS) entry which is preliminary data.</text>
</comment>
<dbReference type="AlphaFoldDB" id="A0A501XG48"/>
<dbReference type="PANTHER" id="PTHR11808">
    <property type="entry name" value="TRANS-SULFURATION ENZYME FAMILY MEMBER"/>
    <property type="match status" value="1"/>
</dbReference>
<dbReference type="Proteomes" id="UP000319897">
    <property type="component" value="Unassembled WGS sequence"/>
</dbReference>
<evidence type="ECO:0000256" key="3">
    <source>
        <dbReference type="PIRSR" id="PIRSR001434-2"/>
    </source>
</evidence>
<keyword evidence="5" id="KW-0032">Aminotransferase</keyword>
<dbReference type="GO" id="GO:0005737">
    <property type="term" value="C:cytoplasm"/>
    <property type="evidence" value="ECO:0007669"/>
    <property type="project" value="TreeGrafter"/>
</dbReference>
<accession>A0A501XG48</accession>
<dbReference type="PANTHER" id="PTHR11808:SF80">
    <property type="entry name" value="CYSTATHIONINE GAMMA-LYASE"/>
    <property type="match status" value="1"/>
</dbReference>
<dbReference type="InterPro" id="IPR000277">
    <property type="entry name" value="Cys/Met-Metab_PyrdxlP-dep_enz"/>
</dbReference>
<evidence type="ECO:0000256" key="1">
    <source>
        <dbReference type="ARBA" id="ARBA00001933"/>
    </source>
</evidence>
<feature type="modified residue" description="N6-(pyridoxal phosphate)lysine" evidence="3">
    <location>
        <position position="215"/>
    </location>
</feature>
<evidence type="ECO:0000313" key="6">
    <source>
        <dbReference type="Proteomes" id="UP000319897"/>
    </source>
</evidence>
<evidence type="ECO:0000256" key="4">
    <source>
        <dbReference type="RuleBase" id="RU362118"/>
    </source>
</evidence>
<dbReference type="GO" id="GO:0030170">
    <property type="term" value="F:pyridoxal phosphate binding"/>
    <property type="evidence" value="ECO:0007669"/>
    <property type="project" value="InterPro"/>
</dbReference>
<reference evidence="5 6" key="1">
    <citation type="submission" date="2019-06" db="EMBL/GenBank/DDBJ databases">
        <authorList>
            <person name="Lee I."/>
            <person name="Jang G.I."/>
            <person name="Hwang C.Y."/>
        </authorList>
    </citation>
    <scope>NUCLEOTIDE SEQUENCE [LARGE SCALE GENOMIC DNA]</scope>
    <source>
        <strain evidence="5 6">PAMC 28131</strain>
    </source>
</reference>
<comment type="cofactor">
    <cofactor evidence="1 4">
        <name>pyridoxal 5'-phosphate</name>
        <dbReference type="ChEBI" id="CHEBI:597326"/>
    </cofactor>
</comment>
<proteinExistence type="inferred from homology"/>
<dbReference type="FunFam" id="3.40.640.10:FF:000046">
    <property type="entry name" value="Cystathionine gamma-lyase"/>
    <property type="match status" value="1"/>
</dbReference>
<keyword evidence="5" id="KW-0808">Transferase</keyword>
<dbReference type="EMBL" id="VFSU01000030">
    <property type="protein sequence ID" value="TPE59516.1"/>
    <property type="molecule type" value="Genomic_DNA"/>
</dbReference>
<dbReference type="GO" id="GO:0019346">
    <property type="term" value="P:transsulfuration"/>
    <property type="evidence" value="ECO:0007669"/>
    <property type="project" value="InterPro"/>
</dbReference>
<evidence type="ECO:0000256" key="2">
    <source>
        <dbReference type="ARBA" id="ARBA00022898"/>
    </source>
</evidence>
<dbReference type="InterPro" id="IPR015422">
    <property type="entry name" value="PyrdxlP-dep_Trfase_small"/>
</dbReference>
<protein>
    <submittedName>
        <fullName evidence="5">Aminotransferase class I/II-fold pyridoxal phosphate-dependent enzyme</fullName>
    </submittedName>
</protein>